<dbReference type="AlphaFoldDB" id="N6X0A5"/>
<keyword evidence="3" id="KW-1185">Reference proteome</keyword>
<dbReference type="OrthoDB" id="9801363at2"/>
<evidence type="ECO:0000313" key="2">
    <source>
        <dbReference type="EMBL" id="ENO17201.2"/>
    </source>
</evidence>
<gene>
    <name evidence="2" type="ORF">J057_00070</name>
</gene>
<dbReference type="InterPro" id="IPR041698">
    <property type="entry name" value="Methyltransf_25"/>
</dbReference>
<dbReference type="Gene3D" id="3.40.50.150">
    <property type="entry name" value="Vaccinia Virus protein VP39"/>
    <property type="match status" value="1"/>
</dbReference>
<evidence type="ECO:0000259" key="1">
    <source>
        <dbReference type="Pfam" id="PF13649"/>
    </source>
</evidence>
<reference evidence="2 3" key="1">
    <citation type="journal article" date="2013" name="Genome Announc.">
        <title>Genome Sequence of the Polycyclic Aromatic Hydrocarbon-Degrading Bacterium Strain Marinobacter nanhaiticus D15-8WT.</title>
        <authorList>
            <person name="Cui Z."/>
            <person name="Gao W."/>
            <person name="Li Q."/>
            <person name="Xu G."/>
            <person name="Zheng L."/>
        </authorList>
    </citation>
    <scope>NUCLEOTIDE SEQUENCE [LARGE SCALE GENOMIC DNA]</scope>
    <source>
        <strain evidence="2 3">D15-8W</strain>
    </source>
</reference>
<dbReference type="GO" id="GO:0032259">
    <property type="term" value="P:methylation"/>
    <property type="evidence" value="ECO:0007669"/>
    <property type="project" value="UniProtKB-KW"/>
</dbReference>
<organism evidence="2 3">
    <name type="scientific">Marinobacter nanhaiticus D15-8W</name>
    <dbReference type="NCBI Taxonomy" id="626887"/>
    <lineage>
        <taxon>Bacteria</taxon>
        <taxon>Pseudomonadati</taxon>
        <taxon>Pseudomonadota</taxon>
        <taxon>Gammaproteobacteria</taxon>
        <taxon>Pseudomonadales</taxon>
        <taxon>Marinobacteraceae</taxon>
        <taxon>Marinobacter</taxon>
    </lineage>
</organism>
<dbReference type="InterPro" id="IPR029063">
    <property type="entry name" value="SAM-dependent_MTases_sf"/>
</dbReference>
<dbReference type="Pfam" id="PF13649">
    <property type="entry name" value="Methyltransf_25"/>
    <property type="match status" value="1"/>
</dbReference>
<sequence>MNLLWTYPDTHKQTIYARVICEGTLCFVDPVRLYTSRVSTYARFVNLVCYPQGIRAYFRRSPHLRSGLRVLDAGCGSGIATLALRDALLSKGIVPGSLQAFDLTPAMLDRFRSKLQKRAIHNVDIAQADVLDSQGLPAEWGNYDLIVAASMFEYLPTERLSEGFRALRLRLKPDGKFVLFITRRNWLTRPLIGRWWQANLYSKQELEEALQKAGFTSVTFSQFPMPYRFLSLWGYIIEAKN</sequence>
<evidence type="ECO:0000313" key="3">
    <source>
        <dbReference type="Proteomes" id="UP000013165"/>
    </source>
</evidence>
<dbReference type="CDD" id="cd02440">
    <property type="entry name" value="AdoMet_MTases"/>
    <property type="match status" value="1"/>
</dbReference>
<dbReference type="STRING" id="626887.J057_00070"/>
<dbReference type="SUPFAM" id="SSF53335">
    <property type="entry name" value="S-adenosyl-L-methionine-dependent methyltransferases"/>
    <property type="match status" value="1"/>
</dbReference>
<dbReference type="PANTHER" id="PTHR43464:SF83">
    <property type="entry name" value="MALONYL-[ACYL-CARRIER PROTEIN] O-METHYLTRANSFERASE"/>
    <property type="match status" value="1"/>
</dbReference>
<dbReference type="PANTHER" id="PTHR43464">
    <property type="entry name" value="METHYLTRANSFERASE"/>
    <property type="match status" value="1"/>
</dbReference>
<dbReference type="eggNOG" id="COG2226">
    <property type="taxonomic scope" value="Bacteria"/>
</dbReference>
<dbReference type="GO" id="GO:0008168">
    <property type="term" value="F:methyltransferase activity"/>
    <property type="evidence" value="ECO:0007669"/>
    <property type="project" value="UniProtKB-KW"/>
</dbReference>
<feature type="domain" description="Methyltransferase" evidence="1">
    <location>
        <begin position="70"/>
        <end position="175"/>
    </location>
</feature>
<comment type="caution">
    <text evidence="2">The sequence shown here is derived from an EMBL/GenBank/DDBJ whole genome shotgun (WGS) entry which is preliminary data.</text>
</comment>
<protein>
    <submittedName>
        <fullName evidence="2">Class I SAM-dependent methyltransferase</fullName>
    </submittedName>
</protein>
<accession>N6X0A5</accession>
<keyword evidence="2" id="KW-0489">Methyltransferase</keyword>
<proteinExistence type="predicted"/>
<dbReference type="HOGENOM" id="CLU_1756651_0_0_6"/>
<name>N6X0A5_9GAMM</name>
<dbReference type="EMBL" id="APLQ01000003">
    <property type="protein sequence ID" value="ENO17201.2"/>
    <property type="molecule type" value="Genomic_DNA"/>
</dbReference>
<keyword evidence="2" id="KW-0808">Transferase</keyword>
<dbReference type="Proteomes" id="UP000013165">
    <property type="component" value="Unassembled WGS sequence"/>
</dbReference>